<gene>
    <name evidence="2" type="ORF">PT974_04628</name>
</gene>
<evidence type="ECO:0000313" key="2">
    <source>
        <dbReference type="EMBL" id="KAK5996199.1"/>
    </source>
</evidence>
<evidence type="ECO:0000256" key="1">
    <source>
        <dbReference type="ARBA" id="ARBA00023242"/>
    </source>
</evidence>
<dbReference type="EMBL" id="JAVFKD010000004">
    <property type="protein sequence ID" value="KAK5996199.1"/>
    <property type="molecule type" value="Genomic_DNA"/>
</dbReference>
<name>A0ABR0SW07_9HYPO</name>
<protein>
    <submittedName>
        <fullName evidence="2">Uncharacterized protein</fullName>
    </submittedName>
</protein>
<dbReference type="InterPro" id="IPR021858">
    <property type="entry name" value="Fun_TF"/>
</dbReference>
<comment type="caution">
    <text evidence="2">The sequence shown here is derived from an EMBL/GenBank/DDBJ whole genome shotgun (WGS) entry which is preliminary data.</text>
</comment>
<dbReference type="PANTHER" id="PTHR37540:SF5">
    <property type="entry name" value="TRANSCRIPTION FACTOR DOMAIN-CONTAINING PROTEIN"/>
    <property type="match status" value="1"/>
</dbReference>
<dbReference type="Proteomes" id="UP001338125">
    <property type="component" value="Unassembled WGS sequence"/>
</dbReference>
<organism evidence="2 3">
    <name type="scientific">Cladobotryum mycophilum</name>
    <dbReference type="NCBI Taxonomy" id="491253"/>
    <lineage>
        <taxon>Eukaryota</taxon>
        <taxon>Fungi</taxon>
        <taxon>Dikarya</taxon>
        <taxon>Ascomycota</taxon>
        <taxon>Pezizomycotina</taxon>
        <taxon>Sordariomycetes</taxon>
        <taxon>Hypocreomycetidae</taxon>
        <taxon>Hypocreales</taxon>
        <taxon>Hypocreaceae</taxon>
        <taxon>Cladobotryum</taxon>
    </lineage>
</organism>
<dbReference type="PANTHER" id="PTHR37540">
    <property type="entry name" value="TRANSCRIPTION FACTOR (ACR-2), PUTATIVE-RELATED-RELATED"/>
    <property type="match status" value="1"/>
</dbReference>
<dbReference type="Pfam" id="PF11951">
    <property type="entry name" value="Fungal_trans_2"/>
    <property type="match status" value="1"/>
</dbReference>
<reference evidence="2 3" key="1">
    <citation type="submission" date="2024-01" db="EMBL/GenBank/DDBJ databases">
        <title>Complete genome of Cladobotryum mycophilum ATHUM6906.</title>
        <authorList>
            <person name="Christinaki A.C."/>
            <person name="Myridakis A.I."/>
            <person name="Kouvelis V.N."/>
        </authorList>
    </citation>
    <scope>NUCLEOTIDE SEQUENCE [LARGE SCALE GENOMIC DNA]</scope>
    <source>
        <strain evidence="2 3">ATHUM6906</strain>
    </source>
</reference>
<keyword evidence="1" id="KW-0539">Nucleus</keyword>
<keyword evidence="3" id="KW-1185">Reference proteome</keyword>
<accession>A0ABR0SW07</accession>
<evidence type="ECO:0000313" key="3">
    <source>
        <dbReference type="Proteomes" id="UP001338125"/>
    </source>
</evidence>
<proteinExistence type="predicted"/>
<sequence length="532" mass="59482">MADIETLATSKSLGGKVPISLATTSDYDIQPLEFVTFSGGASSTKHSKGASKVVRAQAMRNYVWKQNHPSLAHETRVGVGDAPQKPSHYKGRYKLNQPLHTAKKGIKSARQRRQHIITSATTGTSNISDGSGVTFSPLRKNSTSCGPIVLLGGQFDPLDSFSLHLGPESQELIFYYHQAFSMNSVALDIEADCLFYSAVDLALFHSVLYMIAAERDLRTGTSDSAASLHHGGEAFRLINQHLQDGALHDTTIAAIAIIATRENLNGRFDLSDVHMTGLELMIKKRGGIKNIKGIHRRIVTWSDFCCSATRYRQPRFARLPITTERSIQFSLAAFEILAPEDVFGVFSPIVPVFESLRQVSLTLNAGDGSTLDRATISLQIYNIEYDVLLLKESDIAVVEPNRWLAPEATLLKIASHLYLYLVIRDLPTGSSVFQNLVGRLQAVLEGQNEAWWELHGERQNWLLWILFMGYGAAGEREEKWWFVRNLMLVCRNLGIIASDELTAALRRILWREAWCKDCCQRLWKDFLTTEQI</sequence>